<proteinExistence type="predicted"/>
<dbReference type="NCBIfam" id="TIGR04518">
    <property type="entry name" value="ECF_S_folT_fam"/>
    <property type="match status" value="1"/>
</dbReference>
<reference evidence="2" key="2">
    <citation type="journal article" date="2023" name="Biology">
        <title>Prokaryotic Life Associated with Coal-Fire Gas Vents Revealed by Metagenomics.</title>
        <authorList>
            <person name="Kadnikov V.V."/>
            <person name="Mardanov A.V."/>
            <person name="Beletsky A.V."/>
            <person name="Karnachuk O.V."/>
            <person name="Ravin N.V."/>
        </authorList>
    </citation>
    <scope>NUCLEOTIDE SEQUENCE</scope>
    <source>
        <strain evidence="2">Bu02</strain>
    </source>
</reference>
<keyword evidence="1" id="KW-0812">Transmembrane</keyword>
<dbReference type="InterPro" id="IPR030949">
    <property type="entry name" value="ECF_S_folate_fam"/>
</dbReference>
<keyword evidence="1" id="KW-0472">Membrane</keyword>
<dbReference type="InterPro" id="IPR009825">
    <property type="entry name" value="ECF_substrate-spec-like"/>
</dbReference>
<sequence length="182" mass="19572">MTKHFKSMIVTALMASASVLLTRFLSLRISIGGIEGIRLGFGSMPNIILGMVLGPAYGAIAGALSDVIGFILSPMGGYMPHFTVTAALSGAIPGLVFRALTPREERQYASTWKLVVSLFSGAALVSWLLTPYFLHTIFGLDLRIILPPRVAASFVEVPTYTLVLKALYPSCVKLALRSLEAR</sequence>
<dbReference type="Gene3D" id="1.10.1760.20">
    <property type="match status" value="1"/>
</dbReference>
<feature type="transmembrane region" description="Helical" evidence="1">
    <location>
        <begin position="47"/>
        <end position="72"/>
    </location>
</feature>
<dbReference type="AlphaFoldDB" id="A0AAT9LBY5"/>
<reference evidence="2" key="1">
    <citation type="submission" date="2020-10" db="EMBL/GenBank/DDBJ databases">
        <authorList>
            <person name="Kadnikov V."/>
            <person name="Beletsky A.V."/>
            <person name="Mardanov A.V."/>
            <person name="Karnachuk O.V."/>
            <person name="Ravin N.V."/>
        </authorList>
    </citation>
    <scope>NUCLEOTIDE SEQUENCE</scope>
    <source>
        <strain evidence="2">Bu02</strain>
    </source>
</reference>
<dbReference type="Pfam" id="PF07155">
    <property type="entry name" value="ECF-ribofla_trS"/>
    <property type="match status" value="1"/>
</dbReference>
<feature type="transmembrane region" description="Helical" evidence="1">
    <location>
        <begin position="112"/>
        <end position="134"/>
    </location>
</feature>
<evidence type="ECO:0000313" key="2">
    <source>
        <dbReference type="EMBL" id="QUL98622.1"/>
    </source>
</evidence>
<keyword evidence="1" id="KW-1133">Transmembrane helix</keyword>
<accession>A0AAT9LBY5</accession>
<organism evidence="2">
    <name type="scientific">Candidatus Fermentithermobacillus carboniphilus</name>
    <dbReference type="NCBI Taxonomy" id="3085328"/>
    <lineage>
        <taxon>Bacteria</taxon>
        <taxon>Bacillati</taxon>
        <taxon>Bacillota</taxon>
        <taxon>Candidatus Fermentithermobacillia</taxon>
        <taxon>Candidatus Fermentithermobacillales</taxon>
        <taxon>Candidatus Fermentithermobacillaceae</taxon>
        <taxon>Candidatus Fermentithermobacillus</taxon>
    </lineage>
</organism>
<feature type="transmembrane region" description="Helical" evidence="1">
    <location>
        <begin position="6"/>
        <end position="26"/>
    </location>
</feature>
<name>A0AAT9LBY5_9FIRM</name>
<feature type="transmembrane region" description="Helical" evidence="1">
    <location>
        <begin position="78"/>
        <end position="100"/>
    </location>
</feature>
<dbReference type="GO" id="GO:0016020">
    <property type="term" value="C:membrane"/>
    <property type="evidence" value="ECO:0007669"/>
    <property type="project" value="InterPro"/>
</dbReference>
<dbReference type="KEGG" id="fcz:IMF26_00550"/>
<evidence type="ECO:0000256" key="1">
    <source>
        <dbReference type="SAM" id="Phobius"/>
    </source>
</evidence>
<gene>
    <name evidence="2" type="ORF">IMF26_00550</name>
</gene>
<dbReference type="EMBL" id="CP062796">
    <property type="protein sequence ID" value="QUL98622.1"/>
    <property type="molecule type" value="Genomic_DNA"/>
</dbReference>
<protein>
    <submittedName>
        <fullName evidence="2">Folate family ECF transporter S component</fullName>
    </submittedName>
</protein>